<proteinExistence type="predicted"/>
<dbReference type="OrthoDB" id="310895at2759"/>
<evidence type="ECO:0000313" key="3">
    <source>
        <dbReference type="Proteomes" id="UP000001070"/>
    </source>
</evidence>
<dbReference type="SUPFAM" id="SSF53720">
    <property type="entry name" value="ALDH-like"/>
    <property type="match status" value="1"/>
</dbReference>
<dbReference type="eggNOG" id="KOG2450">
    <property type="taxonomic scope" value="Eukaryota"/>
</dbReference>
<evidence type="ECO:0000313" key="2">
    <source>
        <dbReference type="EMBL" id="EDV98526.1"/>
    </source>
</evidence>
<dbReference type="GO" id="GO:0016620">
    <property type="term" value="F:oxidoreductase activity, acting on the aldehyde or oxo group of donors, NAD or NADP as acceptor"/>
    <property type="evidence" value="ECO:0007669"/>
    <property type="project" value="InterPro"/>
</dbReference>
<dbReference type="SMR" id="B4K085"/>
<gene>
    <name evidence="2" type="primary">Dgri\GH17535</name>
    <name evidence="2" type="ORF">Dgri_GH17535</name>
</gene>
<dbReference type="InterPro" id="IPR016163">
    <property type="entry name" value="Ald_DH_C"/>
</dbReference>
<dbReference type="EMBL" id="CH916400">
    <property type="protein sequence ID" value="EDV98526.1"/>
    <property type="molecule type" value="Genomic_DNA"/>
</dbReference>
<dbReference type="PhylomeDB" id="B4K085"/>
<dbReference type="InParanoid" id="B4K085"/>
<feature type="region of interest" description="Disordered" evidence="1">
    <location>
        <begin position="1"/>
        <end position="32"/>
    </location>
</feature>
<dbReference type="PANTHER" id="PTHR21644:SF0">
    <property type="entry name" value="AT02555P-RELATED"/>
    <property type="match status" value="1"/>
</dbReference>
<dbReference type="PANTHER" id="PTHR21644">
    <property type="entry name" value="AT02555P-RELATED"/>
    <property type="match status" value="1"/>
</dbReference>
<name>B4K085_DROGR</name>
<dbReference type="Gene3D" id="3.40.309.10">
    <property type="entry name" value="Aldehyde Dehydrogenase, Chain A, domain 2"/>
    <property type="match status" value="1"/>
</dbReference>
<dbReference type="STRING" id="7222.B4K085"/>
<sequence length="306" mass="33934">MGEDRRNSYDAVSIPSYESLSKKSESSHTSQDDIQVTKRMVYNLECEDDVEKFMNIPATPAGDFYNQVATAASQGLFSPQLMIVYADGDINCALHYLIDSLHDPFSAKSVVTVLVEECIQKEFVQRIQSQMQPLAESVATHPNYVATLEMIGKLSVKTISADKKLISDPLVSPILVCNCQHSMLGEGPTGVICLHTFRSNAEAVEICCKESFQFSSTCIWNESLEGIYQLAVAIDCPIFYFNCNNVSLSPISSDEIKLCIFDGFHYERLPINGKNKIIIFPIGAHISQKSDEPPIVSNSPIPFLIE</sequence>
<dbReference type="InterPro" id="IPR009961">
    <property type="entry name" value="DUF1487"/>
</dbReference>
<dbReference type="Proteomes" id="UP000001070">
    <property type="component" value="Unassembled WGS sequence"/>
</dbReference>
<dbReference type="Pfam" id="PF07368">
    <property type="entry name" value="DUF1487"/>
    <property type="match status" value="1"/>
</dbReference>
<keyword evidence="3" id="KW-1185">Reference proteome</keyword>
<accession>B4K085</accession>
<reference evidence="2 3" key="1">
    <citation type="journal article" date="2007" name="Nature">
        <title>Evolution of genes and genomes on the Drosophila phylogeny.</title>
        <authorList>
            <consortium name="Drosophila 12 Genomes Consortium"/>
            <person name="Clark A.G."/>
            <person name="Eisen M.B."/>
            <person name="Smith D.R."/>
            <person name="Bergman C.M."/>
            <person name="Oliver B."/>
            <person name="Markow T.A."/>
            <person name="Kaufman T.C."/>
            <person name="Kellis M."/>
            <person name="Gelbart W."/>
            <person name="Iyer V.N."/>
            <person name="Pollard D.A."/>
            <person name="Sackton T.B."/>
            <person name="Larracuente A.M."/>
            <person name="Singh N.D."/>
            <person name="Abad J.P."/>
            <person name="Abt D.N."/>
            <person name="Adryan B."/>
            <person name="Aguade M."/>
            <person name="Akashi H."/>
            <person name="Anderson W.W."/>
            <person name="Aquadro C.F."/>
            <person name="Ardell D.H."/>
            <person name="Arguello R."/>
            <person name="Artieri C.G."/>
            <person name="Barbash D.A."/>
            <person name="Barker D."/>
            <person name="Barsanti P."/>
            <person name="Batterham P."/>
            <person name="Batzoglou S."/>
            <person name="Begun D."/>
            <person name="Bhutkar A."/>
            <person name="Blanco E."/>
            <person name="Bosak S.A."/>
            <person name="Bradley R.K."/>
            <person name="Brand A.D."/>
            <person name="Brent M.R."/>
            <person name="Brooks A.N."/>
            <person name="Brown R.H."/>
            <person name="Butlin R.K."/>
            <person name="Caggese C."/>
            <person name="Calvi B.R."/>
            <person name="Bernardo de Carvalho A."/>
            <person name="Caspi A."/>
            <person name="Castrezana S."/>
            <person name="Celniker S.E."/>
            <person name="Chang J.L."/>
            <person name="Chapple C."/>
            <person name="Chatterji S."/>
            <person name="Chinwalla A."/>
            <person name="Civetta A."/>
            <person name="Clifton S.W."/>
            <person name="Comeron J.M."/>
            <person name="Costello J.C."/>
            <person name="Coyne J.A."/>
            <person name="Daub J."/>
            <person name="David R.G."/>
            <person name="Delcher A.L."/>
            <person name="Delehaunty K."/>
            <person name="Do C.B."/>
            <person name="Ebling H."/>
            <person name="Edwards K."/>
            <person name="Eickbush T."/>
            <person name="Evans J.D."/>
            <person name="Filipski A."/>
            <person name="Findeiss S."/>
            <person name="Freyhult E."/>
            <person name="Fulton L."/>
            <person name="Fulton R."/>
            <person name="Garcia A.C."/>
            <person name="Gardiner A."/>
            <person name="Garfield D.A."/>
            <person name="Garvin B.E."/>
            <person name="Gibson G."/>
            <person name="Gilbert D."/>
            <person name="Gnerre S."/>
            <person name="Godfrey J."/>
            <person name="Good R."/>
            <person name="Gotea V."/>
            <person name="Gravely B."/>
            <person name="Greenberg A.J."/>
            <person name="Griffiths-Jones S."/>
            <person name="Gross S."/>
            <person name="Guigo R."/>
            <person name="Gustafson E.A."/>
            <person name="Haerty W."/>
            <person name="Hahn M.W."/>
            <person name="Halligan D.L."/>
            <person name="Halpern A.L."/>
            <person name="Halter G.M."/>
            <person name="Han M.V."/>
            <person name="Heger A."/>
            <person name="Hillier L."/>
            <person name="Hinrichs A.S."/>
            <person name="Holmes I."/>
            <person name="Hoskins R.A."/>
            <person name="Hubisz M.J."/>
            <person name="Hultmark D."/>
            <person name="Huntley M.A."/>
            <person name="Jaffe D.B."/>
            <person name="Jagadeeshan S."/>
            <person name="Jeck W.R."/>
            <person name="Johnson J."/>
            <person name="Jones C.D."/>
            <person name="Jordan W.C."/>
            <person name="Karpen G.H."/>
            <person name="Kataoka E."/>
            <person name="Keightley P.D."/>
            <person name="Kheradpour P."/>
            <person name="Kirkness E.F."/>
            <person name="Koerich L.B."/>
            <person name="Kristiansen K."/>
            <person name="Kudrna D."/>
            <person name="Kulathinal R.J."/>
            <person name="Kumar S."/>
            <person name="Kwok R."/>
            <person name="Lander E."/>
            <person name="Langley C.H."/>
            <person name="Lapoint R."/>
            <person name="Lazzaro B.P."/>
            <person name="Lee S.J."/>
            <person name="Levesque L."/>
            <person name="Li R."/>
            <person name="Lin C.F."/>
            <person name="Lin M.F."/>
            <person name="Lindblad-Toh K."/>
            <person name="Llopart A."/>
            <person name="Long M."/>
            <person name="Low L."/>
            <person name="Lozovsky E."/>
            <person name="Lu J."/>
            <person name="Luo M."/>
            <person name="Machado C.A."/>
            <person name="Makalowski W."/>
            <person name="Marzo M."/>
            <person name="Matsuda M."/>
            <person name="Matzkin L."/>
            <person name="McAllister B."/>
            <person name="McBride C.S."/>
            <person name="McKernan B."/>
            <person name="McKernan K."/>
            <person name="Mendez-Lago M."/>
            <person name="Minx P."/>
            <person name="Mollenhauer M.U."/>
            <person name="Montooth K."/>
            <person name="Mount S.M."/>
            <person name="Mu X."/>
            <person name="Myers E."/>
            <person name="Negre B."/>
            <person name="Newfeld S."/>
            <person name="Nielsen R."/>
            <person name="Noor M.A."/>
            <person name="O'Grady P."/>
            <person name="Pachter L."/>
            <person name="Papaceit M."/>
            <person name="Parisi M.J."/>
            <person name="Parisi M."/>
            <person name="Parts L."/>
            <person name="Pedersen J.S."/>
            <person name="Pesole G."/>
            <person name="Phillippy A.M."/>
            <person name="Ponting C.P."/>
            <person name="Pop M."/>
            <person name="Porcelli D."/>
            <person name="Powell J.R."/>
            <person name="Prohaska S."/>
            <person name="Pruitt K."/>
            <person name="Puig M."/>
            <person name="Quesneville H."/>
            <person name="Ram K.R."/>
            <person name="Rand D."/>
            <person name="Rasmussen M.D."/>
            <person name="Reed L.K."/>
            <person name="Reenan R."/>
            <person name="Reily A."/>
            <person name="Remington K.A."/>
            <person name="Rieger T.T."/>
            <person name="Ritchie M.G."/>
            <person name="Robin C."/>
            <person name="Rogers Y.H."/>
            <person name="Rohde C."/>
            <person name="Rozas J."/>
            <person name="Rubenfield M.J."/>
            <person name="Ruiz A."/>
            <person name="Russo S."/>
            <person name="Salzberg S.L."/>
            <person name="Sanchez-Gracia A."/>
            <person name="Saranga D.J."/>
            <person name="Sato H."/>
            <person name="Schaeffer S.W."/>
            <person name="Schatz M.C."/>
            <person name="Schlenke T."/>
            <person name="Schwartz R."/>
            <person name="Segarra C."/>
            <person name="Singh R.S."/>
            <person name="Sirot L."/>
            <person name="Sirota M."/>
            <person name="Sisneros N.B."/>
            <person name="Smith C.D."/>
            <person name="Smith T.F."/>
            <person name="Spieth J."/>
            <person name="Stage D.E."/>
            <person name="Stark A."/>
            <person name="Stephan W."/>
            <person name="Strausberg R.L."/>
            <person name="Strempel S."/>
            <person name="Sturgill D."/>
            <person name="Sutton G."/>
            <person name="Sutton G.G."/>
            <person name="Tao W."/>
            <person name="Teichmann S."/>
            <person name="Tobari Y.N."/>
            <person name="Tomimura Y."/>
            <person name="Tsolas J.M."/>
            <person name="Valente V.L."/>
            <person name="Venter E."/>
            <person name="Venter J.C."/>
            <person name="Vicario S."/>
            <person name="Vieira F.G."/>
            <person name="Vilella A.J."/>
            <person name="Villasante A."/>
            <person name="Walenz B."/>
            <person name="Wang J."/>
            <person name="Wasserman M."/>
            <person name="Watts T."/>
            <person name="Wilson D."/>
            <person name="Wilson R.K."/>
            <person name="Wing R.A."/>
            <person name="Wolfner M.F."/>
            <person name="Wong A."/>
            <person name="Wong G.K."/>
            <person name="Wu C.I."/>
            <person name="Wu G."/>
            <person name="Yamamoto D."/>
            <person name="Yang H.P."/>
            <person name="Yang S.P."/>
            <person name="Yorke J.A."/>
            <person name="Yoshida K."/>
            <person name="Zdobnov E."/>
            <person name="Zhang P."/>
            <person name="Zhang Y."/>
            <person name="Zimin A.V."/>
            <person name="Baldwin J."/>
            <person name="Abdouelleil A."/>
            <person name="Abdulkadir J."/>
            <person name="Abebe A."/>
            <person name="Abera B."/>
            <person name="Abreu J."/>
            <person name="Acer S.C."/>
            <person name="Aftuck L."/>
            <person name="Alexander A."/>
            <person name="An P."/>
            <person name="Anderson E."/>
            <person name="Anderson S."/>
            <person name="Arachi H."/>
            <person name="Azer M."/>
            <person name="Bachantsang P."/>
            <person name="Barry A."/>
            <person name="Bayul T."/>
            <person name="Berlin A."/>
            <person name="Bessette D."/>
            <person name="Bloom T."/>
            <person name="Blye J."/>
            <person name="Boguslavskiy L."/>
            <person name="Bonnet C."/>
            <person name="Boukhgalter B."/>
            <person name="Bourzgui I."/>
            <person name="Brown A."/>
            <person name="Cahill P."/>
            <person name="Channer S."/>
            <person name="Cheshatsang Y."/>
            <person name="Chuda L."/>
            <person name="Citroen M."/>
            <person name="Collymore A."/>
            <person name="Cooke P."/>
            <person name="Costello M."/>
            <person name="D'Aco K."/>
            <person name="Daza R."/>
            <person name="De Haan G."/>
            <person name="DeGray S."/>
            <person name="DeMaso C."/>
            <person name="Dhargay N."/>
            <person name="Dooley K."/>
            <person name="Dooley E."/>
            <person name="Doricent M."/>
            <person name="Dorje P."/>
            <person name="Dorjee K."/>
            <person name="Dupes A."/>
            <person name="Elong R."/>
            <person name="Falk J."/>
            <person name="Farina A."/>
            <person name="Faro S."/>
            <person name="Ferguson D."/>
            <person name="Fisher S."/>
            <person name="Foley C.D."/>
            <person name="Franke A."/>
            <person name="Friedrich D."/>
            <person name="Gadbois L."/>
            <person name="Gearin G."/>
            <person name="Gearin C.R."/>
            <person name="Giannoukos G."/>
            <person name="Goode T."/>
            <person name="Graham J."/>
            <person name="Grandbois E."/>
            <person name="Grewal S."/>
            <person name="Gyaltsen K."/>
            <person name="Hafez N."/>
            <person name="Hagos B."/>
            <person name="Hall J."/>
            <person name="Henson C."/>
            <person name="Hollinger A."/>
            <person name="Honan T."/>
            <person name="Huard M.D."/>
            <person name="Hughes L."/>
            <person name="Hurhula B."/>
            <person name="Husby M.E."/>
            <person name="Kamat A."/>
            <person name="Kanga B."/>
            <person name="Kashin S."/>
            <person name="Khazanovich D."/>
            <person name="Kisner P."/>
            <person name="Lance K."/>
            <person name="Lara M."/>
            <person name="Lee W."/>
            <person name="Lennon N."/>
            <person name="Letendre F."/>
            <person name="LeVine R."/>
            <person name="Lipovsky A."/>
            <person name="Liu X."/>
            <person name="Liu J."/>
            <person name="Liu S."/>
            <person name="Lokyitsang T."/>
            <person name="Lokyitsang Y."/>
            <person name="Lubonja R."/>
            <person name="Lui A."/>
            <person name="MacDonald P."/>
            <person name="Magnisalis V."/>
            <person name="Maru K."/>
            <person name="Matthews C."/>
            <person name="McCusker W."/>
            <person name="McDonough S."/>
            <person name="Mehta T."/>
            <person name="Meldrim J."/>
            <person name="Meneus L."/>
            <person name="Mihai O."/>
            <person name="Mihalev A."/>
            <person name="Mihova T."/>
            <person name="Mittelman R."/>
            <person name="Mlenga V."/>
            <person name="Montmayeur A."/>
            <person name="Mulrain L."/>
            <person name="Navidi A."/>
            <person name="Naylor J."/>
            <person name="Negash T."/>
            <person name="Nguyen T."/>
            <person name="Nguyen N."/>
            <person name="Nicol R."/>
            <person name="Norbu C."/>
            <person name="Norbu N."/>
            <person name="Novod N."/>
            <person name="O'Neill B."/>
            <person name="Osman S."/>
            <person name="Markiewicz E."/>
            <person name="Oyono O.L."/>
            <person name="Patti C."/>
            <person name="Phunkhang P."/>
            <person name="Pierre F."/>
            <person name="Priest M."/>
            <person name="Raghuraman S."/>
            <person name="Rege F."/>
            <person name="Reyes R."/>
            <person name="Rise C."/>
            <person name="Rogov P."/>
            <person name="Ross K."/>
            <person name="Ryan E."/>
            <person name="Settipalli S."/>
            <person name="Shea T."/>
            <person name="Sherpa N."/>
            <person name="Shi L."/>
            <person name="Shih D."/>
            <person name="Sparrow T."/>
            <person name="Spaulding J."/>
            <person name="Stalker J."/>
            <person name="Stange-Thomann N."/>
            <person name="Stavropoulos S."/>
            <person name="Stone C."/>
            <person name="Strader C."/>
            <person name="Tesfaye S."/>
            <person name="Thomson T."/>
            <person name="Thoulutsang Y."/>
            <person name="Thoulutsang D."/>
            <person name="Topham K."/>
            <person name="Topping I."/>
            <person name="Tsamla T."/>
            <person name="Vassiliev H."/>
            <person name="Vo A."/>
            <person name="Wangchuk T."/>
            <person name="Wangdi T."/>
            <person name="Weiand M."/>
            <person name="Wilkinson J."/>
            <person name="Wilson A."/>
            <person name="Yadav S."/>
            <person name="Young G."/>
            <person name="Yu Q."/>
            <person name="Zembek L."/>
            <person name="Zhong D."/>
            <person name="Zimmer A."/>
            <person name="Zwirko Z."/>
            <person name="Jaffe D.B."/>
            <person name="Alvarez P."/>
            <person name="Brockman W."/>
            <person name="Butler J."/>
            <person name="Chin C."/>
            <person name="Gnerre S."/>
            <person name="Grabherr M."/>
            <person name="Kleber M."/>
            <person name="Mauceli E."/>
            <person name="MacCallum I."/>
        </authorList>
    </citation>
    <scope>NUCLEOTIDE SEQUENCE [LARGE SCALE GENOMIC DNA]</scope>
    <source>
        <strain evidence="3">Tucson 15287-2541.00</strain>
    </source>
</reference>
<dbReference type="AlphaFoldDB" id="B4K085"/>
<dbReference type="InterPro" id="IPR016161">
    <property type="entry name" value="Ald_DH/histidinol_DH"/>
</dbReference>
<protein>
    <submittedName>
        <fullName evidence="2">GH17535</fullName>
    </submittedName>
</protein>
<dbReference type="HOGENOM" id="CLU_072169_0_0_1"/>
<evidence type="ECO:0000256" key="1">
    <source>
        <dbReference type="SAM" id="MobiDB-lite"/>
    </source>
</evidence>
<organism evidence="3">
    <name type="scientific">Drosophila grimshawi</name>
    <name type="common">Hawaiian fruit fly</name>
    <name type="synonym">Idiomyia grimshawi</name>
    <dbReference type="NCBI Taxonomy" id="7222"/>
    <lineage>
        <taxon>Eukaryota</taxon>
        <taxon>Metazoa</taxon>
        <taxon>Ecdysozoa</taxon>
        <taxon>Arthropoda</taxon>
        <taxon>Hexapoda</taxon>
        <taxon>Insecta</taxon>
        <taxon>Pterygota</taxon>
        <taxon>Neoptera</taxon>
        <taxon>Endopterygota</taxon>
        <taxon>Diptera</taxon>
        <taxon>Brachycera</taxon>
        <taxon>Muscomorpha</taxon>
        <taxon>Ephydroidea</taxon>
        <taxon>Drosophilidae</taxon>
        <taxon>Drosophila</taxon>
        <taxon>Hawaiian Drosophila</taxon>
    </lineage>
</organism>